<proteinExistence type="predicted"/>
<organism evidence="3 4">
    <name type="scientific">Asparagus officinalis</name>
    <name type="common">Garden asparagus</name>
    <dbReference type="NCBI Taxonomy" id="4686"/>
    <lineage>
        <taxon>Eukaryota</taxon>
        <taxon>Viridiplantae</taxon>
        <taxon>Streptophyta</taxon>
        <taxon>Embryophyta</taxon>
        <taxon>Tracheophyta</taxon>
        <taxon>Spermatophyta</taxon>
        <taxon>Magnoliopsida</taxon>
        <taxon>Liliopsida</taxon>
        <taxon>Asparagales</taxon>
        <taxon>Asparagaceae</taxon>
        <taxon>Asparagoideae</taxon>
        <taxon>Asparagus</taxon>
    </lineage>
</organism>
<dbReference type="AlphaFoldDB" id="A0A5P1ER56"/>
<name>A0A5P1ER56_ASPOF</name>
<dbReference type="Proteomes" id="UP000243459">
    <property type="component" value="Chromosome 6"/>
</dbReference>
<dbReference type="EMBL" id="CM007386">
    <property type="protein sequence ID" value="ONK66500.1"/>
    <property type="molecule type" value="Genomic_DNA"/>
</dbReference>
<dbReference type="PANTHER" id="PTHR31236">
    <property type="entry name" value="BURP DOMAIN PROTEIN USPL1-LIKE"/>
    <property type="match status" value="1"/>
</dbReference>
<keyword evidence="4" id="KW-1185">Reference proteome</keyword>
<dbReference type="SMART" id="SM01045">
    <property type="entry name" value="BURP"/>
    <property type="match status" value="1"/>
</dbReference>
<dbReference type="InterPro" id="IPR044816">
    <property type="entry name" value="BURP"/>
</dbReference>
<gene>
    <name evidence="3" type="ORF">A4U43_C06F8840</name>
</gene>
<sequence length="509" mass="54917">MASYASAASLTCSLSPPLFKTKIFLFNSLPLRRPRSQIVSLSVGFDDFLDLTHNKVLAAAAVSATIGQLSKFFTSAIRGDGFNLKSFVQSGGMPSTHSSSVTAAATSLGLERGFSDPIFGMSVVFAVLVMYDAQGVRREVGIHAKLLNKMLEAQEKETLCLKEEAFGDPSPKKSSVNSKENTPVLSYSEKRDSCSSQSESYLVYGSRTTSSKLGDISSSKIGSRTLKKVSNYYKPLNESVGHTEVQVLVGAVLGFIVADATTHEVSLAEVYWNKALPKTPMPAAIRDLLHPVQKKTGDPKSGPYSPVLEEDMLSGTELTVDFVRSLHGGFLSRESADSIPFSSAHLPSILARYSNTNPTYIKKTLGECEAPPAPGERKHCATSLESMVEYVTAMLGTSDVLTLSTVMSNEDVPRQRYRITPSGVQKLDGDGFVACHARKYPYAVFYCHSTEGIRVYRVSAVGEDGTAVEAAAVCHNVIVGPDAYGTKLEAGKSFCHLLPPDHVVWSPKN</sequence>
<dbReference type="InterPro" id="IPR003832">
    <property type="entry name" value="DUF212"/>
</dbReference>
<dbReference type="PANTHER" id="PTHR31236:SF2">
    <property type="entry name" value="BURP DOMAIN PROTEIN RD22"/>
    <property type="match status" value="1"/>
</dbReference>
<evidence type="ECO:0000256" key="1">
    <source>
        <dbReference type="SAM" id="MobiDB-lite"/>
    </source>
</evidence>
<reference evidence="4" key="1">
    <citation type="journal article" date="2017" name="Nat. Commun.">
        <title>The asparagus genome sheds light on the origin and evolution of a young Y chromosome.</title>
        <authorList>
            <person name="Harkess A."/>
            <person name="Zhou J."/>
            <person name="Xu C."/>
            <person name="Bowers J.E."/>
            <person name="Van der Hulst R."/>
            <person name="Ayyampalayam S."/>
            <person name="Mercati F."/>
            <person name="Riccardi P."/>
            <person name="McKain M.R."/>
            <person name="Kakrana A."/>
            <person name="Tang H."/>
            <person name="Ray J."/>
            <person name="Groenendijk J."/>
            <person name="Arikit S."/>
            <person name="Mathioni S.M."/>
            <person name="Nakano M."/>
            <person name="Shan H."/>
            <person name="Telgmann-Rauber A."/>
            <person name="Kanno A."/>
            <person name="Yue Z."/>
            <person name="Chen H."/>
            <person name="Li W."/>
            <person name="Chen Y."/>
            <person name="Xu X."/>
            <person name="Zhang Y."/>
            <person name="Luo S."/>
            <person name="Chen H."/>
            <person name="Gao J."/>
            <person name="Mao Z."/>
            <person name="Pires J.C."/>
            <person name="Luo M."/>
            <person name="Kudrna D."/>
            <person name="Wing R.A."/>
            <person name="Meyers B.C."/>
            <person name="Yi K."/>
            <person name="Kong H."/>
            <person name="Lavrijsen P."/>
            <person name="Sunseri F."/>
            <person name="Falavigna A."/>
            <person name="Ye Y."/>
            <person name="Leebens-Mack J.H."/>
            <person name="Chen G."/>
        </authorList>
    </citation>
    <scope>NUCLEOTIDE SEQUENCE [LARGE SCALE GENOMIC DNA]</scope>
    <source>
        <strain evidence="4">cv. DH0086</strain>
    </source>
</reference>
<evidence type="ECO:0000313" key="4">
    <source>
        <dbReference type="Proteomes" id="UP000243459"/>
    </source>
</evidence>
<protein>
    <recommendedName>
        <fullName evidence="2">BURP domain-containing protein</fullName>
    </recommendedName>
</protein>
<dbReference type="Pfam" id="PF03181">
    <property type="entry name" value="BURP"/>
    <property type="match status" value="1"/>
</dbReference>
<feature type="compositionally biased region" description="Polar residues" evidence="1">
    <location>
        <begin position="172"/>
        <end position="185"/>
    </location>
</feature>
<feature type="region of interest" description="Disordered" evidence="1">
    <location>
        <begin position="167"/>
        <end position="191"/>
    </location>
</feature>
<evidence type="ECO:0000259" key="2">
    <source>
        <dbReference type="PROSITE" id="PS51277"/>
    </source>
</evidence>
<dbReference type="InterPro" id="IPR004873">
    <property type="entry name" value="BURP_dom"/>
</dbReference>
<dbReference type="PROSITE" id="PS51277">
    <property type="entry name" value="BURP"/>
    <property type="match status" value="1"/>
</dbReference>
<feature type="domain" description="BURP" evidence="2">
    <location>
        <begin position="306"/>
        <end position="508"/>
    </location>
</feature>
<accession>A0A5P1ER56</accession>
<evidence type="ECO:0000313" key="3">
    <source>
        <dbReference type="EMBL" id="ONK66500.1"/>
    </source>
</evidence>
<dbReference type="Pfam" id="PF02681">
    <property type="entry name" value="DUF212"/>
    <property type="match status" value="1"/>
</dbReference>
<dbReference type="Gramene" id="ONK66500">
    <property type="protein sequence ID" value="ONK66500"/>
    <property type="gene ID" value="A4U43_C06F8840"/>
</dbReference>